<feature type="non-terminal residue" evidence="1">
    <location>
        <position position="725"/>
    </location>
</feature>
<dbReference type="EMBL" id="MU268064">
    <property type="protein sequence ID" value="KAH7906140.1"/>
    <property type="molecule type" value="Genomic_DNA"/>
</dbReference>
<dbReference type="Proteomes" id="UP000790377">
    <property type="component" value="Unassembled WGS sequence"/>
</dbReference>
<organism evidence="1 2">
    <name type="scientific">Hygrophoropsis aurantiaca</name>
    <dbReference type="NCBI Taxonomy" id="72124"/>
    <lineage>
        <taxon>Eukaryota</taxon>
        <taxon>Fungi</taxon>
        <taxon>Dikarya</taxon>
        <taxon>Basidiomycota</taxon>
        <taxon>Agaricomycotina</taxon>
        <taxon>Agaricomycetes</taxon>
        <taxon>Agaricomycetidae</taxon>
        <taxon>Boletales</taxon>
        <taxon>Coniophorineae</taxon>
        <taxon>Hygrophoropsidaceae</taxon>
        <taxon>Hygrophoropsis</taxon>
    </lineage>
</organism>
<proteinExistence type="predicted"/>
<protein>
    <submittedName>
        <fullName evidence="1">Uncharacterized protein</fullName>
    </submittedName>
</protein>
<evidence type="ECO:0000313" key="1">
    <source>
        <dbReference type="EMBL" id="KAH7906140.1"/>
    </source>
</evidence>
<keyword evidence="2" id="KW-1185">Reference proteome</keyword>
<sequence>MIQLFIRHVLGVNISIDGAAPSGTRPSPRGFYGKTDAYYGTVEQQGRLTLHLHILIWIKSALSPQEIRDRLMDPNSDFQTQLVQYLEGVHMGEFISSTRDDVKQMLDHTMVDDSLPTAVESMPVPPPVCKKGENCSNEDECKKCGSWWTQFTDTVNELILRCNTHRCSGNRTDTSDNRHQGNGKNKYQPAVGCCSNKWGKCKARFPRDVHACTFVEPSSGALLMKKGEAMMNCFTDVVTYLFRCNTDVTSLLSGTAIKAVVAYISDYISKPSLKTYVVFDTIRSVFDKNTTLLCSSADSGEKARKIMTQIVNSLTSKMEIGAPMASLYLLGNPDHYTSHVFAPIYWKSYVAEARQFWEVKSDKLLSEDNIILHRSKGSVIGTSPVFDYIFRPMAFENMTLYDWVRLSEKQKIPKIKDGKKKRNSTSTKLPKHSEFHPFTSDHPLHKSHHVRVLLRGEGKVPNFIGGALPRHDKGDSDYYSSTMLALFVPWRSGKDLKPAHMSWHEQFEQQVFTPRQSEIMKFFNVRYECLDARDDYSSQLKSQDGLFHSDWANEKYPPLDDDDDWVENDANFPQVDADCIIDNSVVGKLTSKWNYDKTIVQQMLQYCGWLSPSVSPEPNPIDGPLEIDDSISSSEWKARVKTQKEQVQEVRLAHMQQNPSRRSTVQHNEKNNTHPNEVCVVDGEYLLKDFKPKLRKDRRLIDRVVDKFTLNEEQERAFRIVANHS</sequence>
<evidence type="ECO:0000313" key="2">
    <source>
        <dbReference type="Proteomes" id="UP000790377"/>
    </source>
</evidence>
<accession>A0ACB7ZYN1</accession>
<name>A0ACB7ZYN1_9AGAM</name>
<comment type="caution">
    <text evidence="1">The sequence shown here is derived from an EMBL/GenBank/DDBJ whole genome shotgun (WGS) entry which is preliminary data.</text>
</comment>
<gene>
    <name evidence="1" type="ORF">BJ138DRAFT_1016688</name>
</gene>
<reference evidence="1" key="1">
    <citation type="journal article" date="2021" name="New Phytol.">
        <title>Evolutionary innovations through gain and loss of genes in the ectomycorrhizal Boletales.</title>
        <authorList>
            <person name="Wu G."/>
            <person name="Miyauchi S."/>
            <person name="Morin E."/>
            <person name="Kuo A."/>
            <person name="Drula E."/>
            <person name="Varga T."/>
            <person name="Kohler A."/>
            <person name="Feng B."/>
            <person name="Cao Y."/>
            <person name="Lipzen A."/>
            <person name="Daum C."/>
            <person name="Hundley H."/>
            <person name="Pangilinan J."/>
            <person name="Johnson J."/>
            <person name="Barry K."/>
            <person name="LaButti K."/>
            <person name="Ng V."/>
            <person name="Ahrendt S."/>
            <person name="Min B."/>
            <person name="Choi I.G."/>
            <person name="Park H."/>
            <person name="Plett J.M."/>
            <person name="Magnuson J."/>
            <person name="Spatafora J.W."/>
            <person name="Nagy L.G."/>
            <person name="Henrissat B."/>
            <person name="Grigoriev I.V."/>
            <person name="Yang Z.L."/>
            <person name="Xu J."/>
            <person name="Martin F.M."/>
        </authorList>
    </citation>
    <scope>NUCLEOTIDE SEQUENCE</scope>
    <source>
        <strain evidence="1">ATCC 28755</strain>
    </source>
</reference>